<evidence type="ECO:0000256" key="6">
    <source>
        <dbReference type="RuleBase" id="RU003355"/>
    </source>
</evidence>
<dbReference type="PROSITE" id="PS51892">
    <property type="entry name" value="SUBTILASE"/>
    <property type="match status" value="1"/>
</dbReference>
<proteinExistence type="inferred from homology"/>
<comment type="caution">
    <text evidence="10">The sequence shown here is derived from an EMBL/GenBank/DDBJ whole genome shotgun (WGS) entry which is preliminary data.</text>
</comment>
<organism evidence="10 11">
    <name type="scientific">Streptomyces sodiiphilus</name>
    <dbReference type="NCBI Taxonomy" id="226217"/>
    <lineage>
        <taxon>Bacteria</taxon>
        <taxon>Bacillati</taxon>
        <taxon>Actinomycetota</taxon>
        <taxon>Actinomycetes</taxon>
        <taxon>Kitasatosporales</taxon>
        <taxon>Streptomycetaceae</taxon>
        <taxon>Streptomyces</taxon>
    </lineage>
</organism>
<name>A0ABN2NXU1_9ACTN</name>
<keyword evidence="2 5" id="KW-0645">Protease</keyword>
<dbReference type="SUPFAM" id="SSF54897">
    <property type="entry name" value="Protease propeptides/inhibitors"/>
    <property type="match status" value="1"/>
</dbReference>
<dbReference type="Pfam" id="PF00082">
    <property type="entry name" value="Peptidase_S8"/>
    <property type="match status" value="1"/>
</dbReference>
<evidence type="ECO:0000256" key="5">
    <source>
        <dbReference type="PROSITE-ProRule" id="PRU01240"/>
    </source>
</evidence>
<dbReference type="PROSITE" id="PS00138">
    <property type="entry name" value="SUBTILASE_SER"/>
    <property type="match status" value="1"/>
</dbReference>
<evidence type="ECO:0008006" key="12">
    <source>
        <dbReference type="Google" id="ProtNLM"/>
    </source>
</evidence>
<evidence type="ECO:0000259" key="9">
    <source>
        <dbReference type="Pfam" id="PF05922"/>
    </source>
</evidence>
<dbReference type="InterPro" id="IPR023827">
    <property type="entry name" value="Peptidase_S8_Asp-AS"/>
</dbReference>
<dbReference type="PRINTS" id="PR00723">
    <property type="entry name" value="SUBTILISIN"/>
</dbReference>
<evidence type="ECO:0000256" key="1">
    <source>
        <dbReference type="ARBA" id="ARBA00011073"/>
    </source>
</evidence>
<comment type="similarity">
    <text evidence="1 5 6">Belongs to the peptidase S8 family.</text>
</comment>
<dbReference type="Gene3D" id="3.30.70.80">
    <property type="entry name" value="Peptidase S8 propeptide/proteinase inhibitor I9"/>
    <property type="match status" value="1"/>
</dbReference>
<dbReference type="EMBL" id="BAAAMJ010000010">
    <property type="protein sequence ID" value="GAA1904714.1"/>
    <property type="molecule type" value="Genomic_DNA"/>
</dbReference>
<dbReference type="InterPro" id="IPR034193">
    <property type="entry name" value="PCSK9_ProteinaseK-like"/>
</dbReference>
<dbReference type="PANTHER" id="PTHR43806">
    <property type="entry name" value="PEPTIDASE S8"/>
    <property type="match status" value="1"/>
</dbReference>
<evidence type="ECO:0000256" key="4">
    <source>
        <dbReference type="ARBA" id="ARBA00022825"/>
    </source>
</evidence>
<keyword evidence="11" id="KW-1185">Reference proteome</keyword>
<dbReference type="PANTHER" id="PTHR43806:SF11">
    <property type="entry name" value="CEREVISIN-RELATED"/>
    <property type="match status" value="1"/>
</dbReference>
<accession>A0ABN2NXU1</accession>
<dbReference type="InterPro" id="IPR010259">
    <property type="entry name" value="S8pro/Inhibitor_I9"/>
</dbReference>
<feature type="domain" description="Peptidase S8/S53" evidence="8">
    <location>
        <begin position="160"/>
        <end position="385"/>
    </location>
</feature>
<protein>
    <recommendedName>
        <fullName evidence="12">Serine protease</fullName>
    </recommendedName>
</protein>
<dbReference type="InterPro" id="IPR000209">
    <property type="entry name" value="Peptidase_S8/S53_dom"/>
</dbReference>
<feature type="active site" description="Charge relay system" evidence="5">
    <location>
        <position position="169"/>
    </location>
</feature>
<feature type="active site" description="Charge relay system" evidence="5">
    <location>
        <position position="200"/>
    </location>
</feature>
<feature type="active site" description="Charge relay system" evidence="5">
    <location>
        <position position="352"/>
    </location>
</feature>
<dbReference type="Proteomes" id="UP001501303">
    <property type="component" value="Unassembled WGS sequence"/>
</dbReference>
<evidence type="ECO:0000259" key="8">
    <source>
        <dbReference type="Pfam" id="PF00082"/>
    </source>
</evidence>
<evidence type="ECO:0000256" key="7">
    <source>
        <dbReference type="SAM" id="SignalP"/>
    </source>
</evidence>
<keyword evidence="7" id="KW-0732">Signal</keyword>
<feature type="domain" description="Inhibitor I9" evidence="9">
    <location>
        <begin position="76"/>
        <end position="126"/>
    </location>
</feature>
<dbReference type="CDD" id="cd04077">
    <property type="entry name" value="Peptidases_S8_PCSK9_ProteinaseK_like"/>
    <property type="match status" value="1"/>
</dbReference>
<dbReference type="InterPro" id="IPR023828">
    <property type="entry name" value="Peptidase_S8_Ser-AS"/>
</dbReference>
<sequence>MAGKGSRTGGGHRPLRGVVPAAVAAAVMLATAAALPAAEPPPAGEILNAGSDTAIEGSYIVSFADAGVEAASTRGAELAASYGAQITTVYKRAINGYAIEASEEQAKRFAADPAVDAVVQNERVRLSAETQPSPPSWGLDRIDQPRLPLDRRYTYPEHGGEGVTAYIIDTGIHHGHTDFEGRAAPGFDAYGGNGEDAHGHGTHVAGTTAGAAHGVAKKASLVSVKVLDESGSGSLETVVAGIDWVTENAERPAVANMSLGARATDLLDDAVRNSVASGITYVVAAGNESQLASQVSPARVAEAITVAATGRSDVRALYSNWGPAVQVFAPGSDITSAWTGGDRATRTISGTSMAAPHVAGAAALYLAEHPQASPRQVAGAIDEAAVPNRVILAGLGTPNKLVQVQP</sequence>
<reference evidence="10 11" key="1">
    <citation type="journal article" date="2019" name="Int. J. Syst. Evol. Microbiol.">
        <title>The Global Catalogue of Microorganisms (GCM) 10K type strain sequencing project: providing services to taxonomists for standard genome sequencing and annotation.</title>
        <authorList>
            <consortium name="The Broad Institute Genomics Platform"/>
            <consortium name="The Broad Institute Genome Sequencing Center for Infectious Disease"/>
            <person name="Wu L."/>
            <person name="Ma J."/>
        </authorList>
    </citation>
    <scope>NUCLEOTIDE SEQUENCE [LARGE SCALE GENOMIC DNA]</scope>
    <source>
        <strain evidence="10 11">JCM 13581</strain>
    </source>
</reference>
<gene>
    <name evidence="10" type="ORF">GCM10009716_13310</name>
</gene>
<dbReference type="Pfam" id="PF05922">
    <property type="entry name" value="Inhibitor_I9"/>
    <property type="match status" value="1"/>
</dbReference>
<evidence type="ECO:0000313" key="11">
    <source>
        <dbReference type="Proteomes" id="UP001501303"/>
    </source>
</evidence>
<evidence type="ECO:0000256" key="2">
    <source>
        <dbReference type="ARBA" id="ARBA00022670"/>
    </source>
</evidence>
<dbReference type="PROSITE" id="PS00136">
    <property type="entry name" value="SUBTILASE_ASP"/>
    <property type="match status" value="1"/>
</dbReference>
<feature type="chain" id="PRO_5047513674" description="Serine protease" evidence="7">
    <location>
        <begin position="33"/>
        <end position="406"/>
    </location>
</feature>
<evidence type="ECO:0000256" key="3">
    <source>
        <dbReference type="ARBA" id="ARBA00022801"/>
    </source>
</evidence>
<dbReference type="InterPro" id="IPR037045">
    <property type="entry name" value="S8pro/Inhibitor_I9_sf"/>
</dbReference>
<keyword evidence="4 5" id="KW-0720">Serine protease</keyword>
<dbReference type="InterPro" id="IPR015500">
    <property type="entry name" value="Peptidase_S8_subtilisin-rel"/>
</dbReference>
<feature type="signal peptide" evidence="7">
    <location>
        <begin position="1"/>
        <end position="32"/>
    </location>
</feature>
<dbReference type="InterPro" id="IPR036852">
    <property type="entry name" value="Peptidase_S8/S53_dom_sf"/>
</dbReference>
<dbReference type="Gene3D" id="3.40.50.200">
    <property type="entry name" value="Peptidase S8/S53 domain"/>
    <property type="match status" value="1"/>
</dbReference>
<dbReference type="InterPro" id="IPR050131">
    <property type="entry name" value="Peptidase_S8_subtilisin-like"/>
</dbReference>
<dbReference type="RefSeq" id="WP_344259576.1">
    <property type="nucleotide sequence ID" value="NZ_BAAAMJ010000010.1"/>
</dbReference>
<dbReference type="SUPFAM" id="SSF52743">
    <property type="entry name" value="Subtilisin-like"/>
    <property type="match status" value="1"/>
</dbReference>
<keyword evidence="3 5" id="KW-0378">Hydrolase</keyword>
<evidence type="ECO:0000313" key="10">
    <source>
        <dbReference type="EMBL" id="GAA1904714.1"/>
    </source>
</evidence>